<protein>
    <recommendedName>
        <fullName evidence="7">Glutamate--tRNA ligase</fullName>
        <ecNumber evidence="7">6.1.1.17</ecNumber>
    </recommendedName>
    <alternativeName>
        <fullName evidence="7">Glutamyl-tRNA synthetase</fullName>
        <shortName evidence="7">GluRS</shortName>
    </alternativeName>
</protein>
<dbReference type="EC" id="6.1.1.17" evidence="7"/>
<keyword evidence="3 7" id="KW-0547">Nucleotide-binding</keyword>
<evidence type="ECO:0000313" key="10">
    <source>
        <dbReference type="EMBL" id="WDE96137.1"/>
    </source>
</evidence>
<dbReference type="InterPro" id="IPR008925">
    <property type="entry name" value="aa_tRNA-synth_I_cd-bd_sf"/>
</dbReference>
<dbReference type="Pfam" id="PF19269">
    <property type="entry name" value="Anticodon_2"/>
    <property type="match status" value="1"/>
</dbReference>
<keyword evidence="4 7" id="KW-0067">ATP-binding</keyword>
<keyword evidence="6 7" id="KW-0030">Aminoacyl-tRNA synthetase</keyword>
<dbReference type="RefSeq" id="WP_274150194.1">
    <property type="nucleotide sequence ID" value="NZ_CP117811.1"/>
</dbReference>
<dbReference type="InterPro" id="IPR014729">
    <property type="entry name" value="Rossmann-like_a/b/a_fold"/>
</dbReference>
<accession>A0ABY7VQ65</accession>
<dbReference type="PANTHER" id="PTHR43311">
    <property type="entry name" value="GLUTAMATE--TRNA LIGASE"/>
    <property type="match status" value="1"/>
</dbReference>
<feature type="domain" description="Glutamyl/glutaminyl-tRNA synthetase class Ib catalytic" evidence="8">
    <location>
        <begin position="3"/>
        <end position="110"/>
    </location>
</feature>
<sequence>MSEVRVRFAPSPTGNVHIGNIRAAIFNYLFARNNGGKFLLRIEDTDKERSTQEAVDALLDCMQWLNLDYDEAPLYQSTQEQHHLEVAKNLQDKGHAYRFIKGENEVTLFRMPWDLENYDCIREIDQQELPLHADVELEIDAGGVRFATISRKQKAVPMEACHAGYKDLKVFDADGKEIFDLNSNYASIISGDTTVKIANGAKITWTRHSVFFTDLIKGELSKPLDSMKDLVIVKSNGSPLFHLANICDDITQNMSHIIRGDDHVENTYRHVLIYAALGEKTPQYAHLPMIVNKQGKPYSKRDGDAFVGDFRTKGYTSDCLFNYLLLLGWSPGDEEKCSREDAIKLFQLEKVKSTAAQMDMDKLYNLNGQYLEVLSDENFITLVTPFVQSYSWYNGNEELLQTVAKLMKSRTKLVTQSESWEYYFQLVEPNDEKLIKKILGKEGMKQALLACADLLNETDFNDPDALGNTLKSAAENAGLNPGKLNQPVRFCVTSANGGADLMDTLALIGKEESVKRLKHNAEKFCLA</sequence>
<dbReference type="InterPro" id="IPR000924">
    <property type="entry name" value="Glu/Gln-tRNA-synth"/>
</dbReference>
<comment type="function">
    <text evidence="7">Catalyzes the attachment of glutamate to tRNA(Glu) in a two-step reaction: glutamate is first activated by ATP to form Glu-AMP and then transferred to the acceptor end of tRNA(Glu).</text>
</comment>
<evidence type="ECO:0000256" key="5">
    <source>
        <dbReference type="ARBA" id="ARBA00022917"/>
    </source>
</evidence>
<feature type="domain" description="Glutamyl/glutaminyl-tRNA synthetase class Ib catalytic" evidence="8">
    <location>
        <begin position="208"/>
        <end position="363"/>
    </location>
</feature>
<dbReference type="InterPro" id="IPR049940">
    <property type="entry name" value="GluQ/Sye"/>
</dbReference>
<organism evidence="10 11">
    <name type="scientific">Lentisphaera profundi</name>
    <dbReference type="NCBI Taxonomy" id="1658616"/>
    <lineage>
        <taxon>Bacteria</taxon>
        <taxon>Pseudomonadati</taxon>
        <taxon>Lentisphaerota</taxon>
        <taxon>Lentisphaeria</taxon>
        <taxon>Lentisphaerales</taxon>
        <taxon>Lentisphaeraceae</taxon>
        <taxon>Lentisphaera</taxon>
    </lineage>
</organism>
<comment type="subcellular location">
    <subcellularLocation>
        <location evidence="7">Cytoplasm</location>
    </subcellularLocation>
</comment>
<comment type="catalytic activity">
    <reaction evidence="7">
        <text>tRNA(Glu) + L-glutamate + ATP = L-glutamyl-tRNA(Glu) + AMP + diphosphate</text>
        <dbReference type="Rhea" id="RHEA:23540"/>
        <dbReference type="Rhea" id="RHEA-COMP:9663"/>
        <dbReference type="Rhea" id="RHEA-COMP:9680"/>
        <dbReference type="ChEBI" id="CHEBI:29985"/>
        <dbReference type="ChEBI" id="CHEBI:30616"/>
        <dbReference type="ChEBI" id="CHEBI:33019"/>
        <dbReference type="ChEBI" id="CHEBI:78442"/>
        <dbReference type="ChEBI" id="CHEBI:78520"/>
        <dbReference type="ChEBI" id="CHEBI:456215"/>
        <dbReference type="EC" id="6.1.1.17"/>
    </reaction>
</comment>
<reference evidence="10 11" key="1">
    <citation type="submission" date="2023-02" db="EMBL/GenBank/DDBJ databases">
        <title>Genome sequence of Lentisphaera profundi SAORIC-696.</title>
        <authorList>
            <person name="Kim e."/>
            <person name="Cho J.-C."/>
            <person name="Choi A."/>
            <person name="Kang I."/>
        </authorList>
    </citation>
    <scope>NUCLEOTIDE SEQUENCE [LARGE SCALE GENOMIC DNA]</scope>
    <source>
        <strain evidence="10 11">SAORIC-696</strain>
    </source>
</reference>
<evidence type="ECO:0000256" key="6">
    <source>
        <dbReference type="ARBA" id="ARBA00023146"/>
    </source>
</evidence>
<comment type="caution">
    <text evidence="7">Lacks conserved residue(s) required for the propagation of feature annotation.</text>
</comment>
<dbReference type="HAMAP" id="MF_00022">
    <property type="entry name" value="Glu_tRNA_synth_type1"/>
    <property type="match status" value="1"/>
</dbReference>
<feature type="domain" description="Aminoacyl-tRNA synthetase class I anticodon-binding" evidence="9">
    <location>
        <begin position="379"/>
        <end position="519"/>
    </location>
</feature>
<feature type="short sequence motif" description="'HIGH' region" evidence="7">
    <location>
        <begin position="10"/>
        <end position="20"/>
    </location>
</feature>
<evidence type="ECO:0000256" key="7">
    <source>
        <dbReference type="HAMAP-Rule" id="MF_00022"/>
    </source>
</evidence>
<dbReference type="Gene3D" id="1.10.10.350">
    <property type="match status" value="1"/>
</dbReference>
<evidence type="ECO:0000259" key="8">
    <source>
        <dbReference type="Pfam" id="PF00749"/>
    </source>
</evidence>
<dbReference type="InterPro" id="IPR001412">
    <property type="entry name" value="aa-tRNA-synth_I_CS"/>
</dbReference>
<dbReference type="GO" id="GO:0016874">
    <property type="term" value="F:ligase activity"/>
    <property type="evidence" value="ECO:0007669"/>
    <property type="project" value="UniProtKB-KW"/>
</dbReference>
<evidence type="ECO:0000313" key="11">
    <source>
        <dbReference type="Proteomes" id="UP001214250"/>
    </source>
</evidence>
<dbReference type="PROSITE" id="PS00178">
    <property type="entry name" value="AA_TRNA_LIGASE_I"/>
    <property type="match status" value="1"/>
</dbReference>
<keyword evidence="7" id="KW-0963">Cytoplasm</keyword>
<dbReference type="InterPro" id="IPR004527">
    <property type="entry name" value="Glu-tRNA-ligase_bac/mito"/>
</dbReference>
<dbReference type="Pfam" id="PF00749">
    <property type="entry name" value="tRNA-synt_1c"/>
    <property type="match status" value="2"/>
</dbReference>
<dbReference type="PANTHER" id="PTHR43311:SF2">
    <property type="entry name" value="GLUTAMATE--TRNA LIGASE, MITOCHONDRIAL-RELATED"/>
    <property type="match status" value="1"/>
</dbReference>
<dbReference type="InterPro" id="IPR045462">
    <property type="entry name" value="aa-tRNA-synth_I_cd-bd"/>
</dbReference>
<dbReference type="PRINTS" id="PR00987">
    <property type="entry name" value="TRNASYNTHGLU"/>
</dbReference>
<gene>
    <name evidence="7" type="primary">gltX</name>
    <name evidence="10" type="ORF">PQO03_10470</name>
</gene>
<evidence type="ECO:0000256" key="1">
    <source>
        <dbReference type="ARBA" id="ARBA00007894"/>
    </source>
</evidence>
<dbReference type="SUPFAM" id="SSF48163">
    <property type="entry name" value="An anticodon-binding domain of class I aminoacyl-tRNA synthetases"/>
    <property type="match status" value="1"/>
</dbReference>
<dbReference type="EMBL" id="CP117811">
    <property type="protein sequence ID" value="WDE96137.1"/>
    <property type="molecule type" value="Genomic_DNA"/>
</dbReference>
<dbReference type="Gene3D" id="3.40.50.620">
    <property type="entry name" value="HUPs"/>
    <property type="match status" value="2"/>
</dbReference>
<dbReference type="SUPFAM" id="SSF52374">
    <property type="entry name" value="Nucleotidylyl transferase"/>
    <property type="match status" value="1"/>
</dbReference>
<keyword evidence="5 7" id="KW-0648">Protein biosynthesis</keyword>
<evidence type="ECO:0000256" key="2">
    <source>
        <dbReference type="ARBA" id="ARBA00022598"/>
    </source>
</evidence>
<dbReference type="InterPro" id="IPR020058">
    <property type="entry name" value="Glu/Gln-tRNA-synth_Ib_cat-dom"/>
</dbReference>
<evidence type="ECO:0000256" key="3">
    <source>
        <dbReference type="ARBA" id="ARBA00022741"/>
    </source>
</evidence>
<comment type="subunit">
    <text evidence="7">Monomer.</text>
</comment>
<evidence type="ECO:0000259" key="9">
    <source>
        <dbReference type="Pfam" id="PF19269"/>
    </source>
</evidence>
<evidence type="ECO:0000256" key="4">
    <source>
        <dbReference type="ARBA" id="ARBA00022840"/>
    </source>
</evidence>
<proteinExistence type="inferred from homology"/>
<keyword evidence="11" id="KW-1185">Reference proteome</keyword>
<name>A0ABY7VQ65_9BACT</name>
<dbReference type="Proteomes" id="UP001214250">
    <property type="component" value="Chromosome 1"/>
</dbReference>
<dbReference type="InterPro" id="IPR020751">
    <property type="entry name" value="aa-tRNA-synth_I_codon-bd_sub2"/>
</dbReference>
<keyword evidence="2 7" id="KW-0436">Ligase</keyword>
<feature type="binding site" evidence="7">
    <location>
        <position position="300"/>
    </location>
    <ligand>
        <name>ATP</name>
        <dbReference type="ChEBI" id="CHEBI:30616"/>
    </ligand>
</feature>
<comment type="similarity">
    <text evidence="1 7">Belongs to the class-I aminoacyl-tRNA synthetase family. Glutamate--tRNA ligase type 1 subfamily.</text>
</comment>